<keyword evidence="2" id="KW-1185">Reference proteome</keyword>
<dbReference type="InterPro" id="IPR036689">
    <property type="entry name" value="ESAT-6-like_sf"/>
</dbReference>
<dbReference type="RefSeq" id="WP_085165262.1">
    <property type="nucleotide sequence ID" value="NZ_JACKSS010000080.1"/>
</dbReference>
<evidence type="ECO:0008006" key="3">
    <source>
        <dbReference type="Google" id="ProtNLM"/>
    </source>
</evidence>
<name>A0A1X1YYF6_9MYCO</name>
<protein>
    <recommendedName>
        <fullName evidence="3">Type VII secretion protein EsxB</fullName>
    </recommendedName>
</protein>
<reference evidence="1 2" key="1">
    <citation type="submission" date="2016-01" db="EMBL/GenBank/DDBJ databases">
        <title>The new phylogeny of the genus Mycobacterium.</title>
        <authorList>
            <person name="Tarcisio F."/>
            <person name="Conor M."/>
            <person name="Antonella G."/>
            <person name="Elisabetta G."/>
            <person name="Giulia F.S."/>
            <person name="Sara T."/>
            <person name="Anna F."/>
            <person name="Clotilde B."/>
            <person name="Roberto B."/>
            <person name="Veronica D.S."/>
            <person name="Fabio R."/>
            <person name="Monica P."/>
            <person name="Olivier J."/>
            <person name="Enrico T."/>
            <person name="Nicola S."/>
        </authorList>
    </citation>
    <scope>NUCLEOTIDE SEQUENCE [LARGE SCALE GENOMIC DNA]</scope>
    <source>
        <strain evidence="1 2">DSM 44803</strain>
    </source>
</reference>
<comment type="caution">
    <text evidence="1">The sequence shown here is derived from an EMBL/GenBank/DDBJ whole genome shotgun (WGS) entry which is preliminary data.</text>
</comment>
<sequence length="96" mass="10091">MSVIHYATAAIADASAQIGQAASQTEQNHQRSLATVQANAENFGGQGSEAFQHVIATLNQKYAQSQETIQRAGMVLQQANEGMTHADGQSAGQYGV</sequence>
<organism evidence="1 2">
    <name type="scientific">Mycobacterium nebraskense</name>
    <dbReference type="NCBI Taxonomy" id="244292"/>
    <lineage>
        <taxon>Bacteria</taxon>
        <taxon>Bacillati</taxon>
        <taxon>Actinomycetota</taxon>
        <taxon>Actinomycetes</taxon>
        <taxon>Mycobacteriales</taxon>
        <taxon>Mycobacteriaceae</taxon>
        <taxon>Mycobacterium</taxon>
    </lineage>
</organism>
<dbReference type="EMBL" id="LQPH01000164">
    <property type="protein sequence ID" value="ORW16090.1"/>
    <property type="molecule type" value="Genomic_DNA"/>
</dbReference>
<dbReference type="SUPFAM" id="SSF140453">
    <property type="entry name" value="EsxAB dimer-like"/>
    <property type="match status" value="1"/>
</dbReference>
<dbReference type="InterPro" id="IPR010310">
    <property type="entry name" value="T7SS_ESAT-6-like"/>
</dbReference>
<dbReference type="Gene3D" id="1.10.287.1060">
    <property type="entry name" value="ESAT-6-like"/>
    <property type="match status" value="1"/>
</dbReference>
<dbReference type="Proteomes" id="UP000193781">
    <property type="component" value="Unassembled WGS sequence"/>
</dbReference>
<accession>A0A1X1YYF6</accession>
<gene>
    <name evidence="1" type="ORF">AWC17_15225</name>
</gene>
<dbReference type="Pfam" id="PF06013">
    <property type="entry name" value="WXG100"/>
    <property type="match status" value="1"/>
</dbReference>
<dbReference type="OrthoDB" id="4749081at2"/>
<dbReference type="AlphaFoldDB" id="A0A1X1YYF6"/>
<evidence type="ECO:0000313" key="2">
    <source>
        <dbReference type="Proteomes" id="UP000193781"/>
    </source>
</evidence>
<proteinExistence type="predicted"/>
<evidence type="ECO:0000313" key="1">
    <source>
        <dbReference type="EMBL" id="ORW16090.1"/>
    </source>
</evidence>